<comment type="caution">
    <text evidence="3">The sequence shown here is derived from an EMBL/GenBank/DDBJ whole genome shotgun (WGS) entry which is preliminary data.</text>
</comment>
<name>A0A1D2MQS2_ORCCI</name>
<gene>
    <name evidence="3" type="ORF">Ocin01_11221</name>
</gene>
<organism evidence="3 4">
    <name type="scientific">Orchesella cincta</name>
    <name type="common">Springtail</name>
    <name type="synonym">Podura cincta</name>
    <dbReference type="NCBI Taxonomy" id="48709"/>
    <lineage>
        <taxon>Eukaryota</taxon>
        <taxon>Metazoa</taxon>
        <taxon>Ecdysozoa</taxon>
        <taxon>Arthropoda</taxon>
        <taxon>Hexapoda</taxon>
        <taxon>Collembola</taxon>
        <taxon>Entomobryomorpha</taxon>
        <taxon>Entomobryoidea</taxon>
        <taxon>Orchesellidae</taxon>
        <taxon>Orchesellinae</taxon>
        <taxon>Orchesella</taxon>
    </lineage>
</organism>
<dbReference type="EMBL" id="LJIJ01000667">
    <property type="protein sequence ID" value="ODM95460.1"/>
    <property type="molecule type" value="Genomic_DNA"/>
</dbReference>
<protein>
    <submittedName>
        <fullName evidence="3">Uncharacterized protein</fullName>
    </submittedName>
</protein>
<keyword evidence="1" id="KW-0175">Coiled coil</keyword>
<evidence type="ECO:0000256" key="1">
    <source>
        <dbReference type="SAM" id="Coils"/>
    </source>
</evidence>
<dbReference type="AlphaFoldDB" id="A0A1D2MQS2"/>
<accession>A0A1D2MQS2</accession>
<feature type="compositionally biased region" description="Polar residues" evidence="2">
    <location>
        <begin position="212"/>
        <end position="223"/>
    </location>
</feature>
<evidence type="ECO:0000313" key="3">
    <source>
        <dbReference type="EMBL" id="ODM95460.1"/>
    </source>
</evidence>
<reference evidence="3 4" key="1">
    <citation type="journal article" date="2016" name="Genome Biol. Evol.">
        <title>Gene Family Evolution Reflects Adaptation to Soil Environmental Stressors in the Genome of the Collembolan Orchesella cincta.</title>
        <authorList>
            <person name="Faddeeva-Vakhrusheva A."/>
            <person name="Derks M.F."/>
            <person name="Anvar S.Y."/>
            <person name="Agamennone V."/>
            <person name="Suring W."/>
            <person name="Smit S."/>
            <person name="van Straalen N.M."/>
            <person name="Roelofs D."/>
        </authorList>
    </citation>
    <scope>NUCLEOTIDE SEQUENCE [LARGE SCALE GENOMIC DNA]</scope>
    <source>
        <tissue evidence="3">Mixed pool</tissue>
    </source>
</reference>
<feature type="region of interest" description="Disordered" evidence="2">
    <location>
        <begin position="86"/>
        <end position="147"/>
    </location>
</feature>
<feature type="compositionally biased region" description="Polar residues" evidence="2">
    <location>
        <begin position="127"/>
        <end position="140"/>
    </location>
</feature>
<feature type="compositionally biased region" description="Polar residues" evidence="2">
    <location>
        <begin position="87"/>
        <end position="99"/>
    </location>
</feature>
<evidence type="ECO:0000256" key="2">
    <source>
        <dbReference type="SAM" id="MobiDB-lite"/>
    </source>
</evidence>
<evidence type="ECO:0000313" key="4">
    <source>
        <dbReference type="Proteomes" id="UP000094527"/>
    </source>
</evidence>
<proteinExistence type="predicted"/>
<sequence>MIEPLSQHISHLKTQRKLNEIRSELEDLAMQLLDADEIKAKRSSLQDLPRTALNIQREQNLISMNNEIRKIKNYKLQKRNVIETALEKTSNNTKGSPSGKNPGGAGGNSTKPGGSGGDKKASGSKSFNNSVNESPSTQDTAAKYSDPEFAHRASIRRQREQELNRVRVELKDLAYKLNLNPMNYISEDRVRLVPSQSMQSTSSAGGAGQSSKTFSSTSGLNHV</sequence>
<keyword evidence="4" id="KW-1185">Reference proteome</keyword>
<feature type="coiled-coil region" evidence="1">
    <location>
        <begin position="11"/>
        <end position="38"/>
    </location>
</feature>
<dbReference type="Proteomes" id="UP000094527">
    <property type="component" value="Unassembled WGS sequence"/>
</dbReference>
<feature type="region of interest" description="Disordered" evidence="2">
    <location>
        <begin position="196"/>
        <end position="223"/>
    </location>
</feature>
<dbReference type="OrthoDB" id="10651011at2759"/>